<protein>
    <recommendedName>
        <fullName evidence="5">Elongator complex protein 5</fullName>
    </recommendedName>
</protein>
<evidence type="ECO:0000256" key="3">
    <source>
        <dbReference type="ARBA" id="ARBA00005043"/>
    </source>
</evidence>
<keyword evidence="6" id="KW-0963">Cytoplasm</keyword>
<evidence type="ECO:0000256" key="4">
    <source>
        <dbReference type="ARBA" id="ARBA00009567"/>
    </source>
</evidence>
<comment type="similarity">
    <text evidence="4">Belongs to the ELP5 family.</text>
</comment>
<sequence>MENVPPKGLIVFAEASEHVSAIPLLTATLKRLSQQSFEIAAVLNFSRQNKIQERFNNAGISSVTTLCLPDIEKIPQFFSEIPGKLSHLQKPLVFVENLNVYIEIIGIDATIRELMRLSAKFPVYTIVKVEGLDDLSKNRLDFVSAAVLNLKSDKSGRNLCETVIRKKDGSLKTTLEEYTIEPASFSIESKKYKPEKVNYIEVDAPETSAASQLPKTTFDMGLNLREDEAKAKKTTRLPYTNAQNEQGLVNLNITSGRKVRAGGQIIYTPDRDDDLDDSDPDDDLMI</sequence>
<organism evidence="10 11">
    <name type="scientific">Bursaphelenchus xylophilus</name>
    <name type="common">Pinewood nematode worm</name>
    <name type="synonym">Aphelenchoides xylophilus</name>
    <dbReference type="NCBI Taxonomy" id="6326"/>
    <lineage>
        <taxon>Eukaryota</taxon>
        <taxon>Metazoa</taxon>
        <taxon>Ecdysozoa</taxon>
        <taxon>Nematoda</taxon>
        <taxon>Chromadorea</taxon>
        <taxon>Rhabditida</taxon>
        <taxon>Tylenchina</taxon>
        <taxon>Tylenchomorpha</taxon>
        <taxon>Aphelenchoidea</taxon>
        <taxon>Aphelenchoididae</taxon>
        <taxon>Bursaphelenchus</taxon>
    </lineage>
</organism>
<evidence type="ECO:0000256" key="7">
    <source>
        <dbReference type="ARBA" id="ARBA00022694"/>
    </source>
</evidence>
<dbReference type="PANTHER" id="PTHR15641:SF1">
    <property type="entry name" value="ELONGATOR COMPLEX PROTEIN 5"/>
    <property type="match status" value="1"/>
</dbReference>
<dbReference type="GO" id="GO:0005829">
    <property type="term" value="C:cytosol"/>
    <property type="evidence" value="ECO:0007669"/>
    <property type="project" value="TreeGrafter"/>
</dbReference>
<dbReference type="GO" id="GO:0033588">
    <property type="term" value="C:elongator holoenzyme complex"/>
    <property type="evidence" value="ECO:0007669"/>
    <property type="project" value="InterPro"/>
</dbReference>
<dbReference type="WBParaSite" id="BXY_0557900.1">
    <property type="protein sequence ID" value="BXY_0557900.1"/>
    <property type="gene ID" value="BXY_0557900"/>
</dbReference>
<comment type="subcellular location">
    <subcellularLocation>
        <location evidence="2">Cytoplasm</location>
    </subcellularLocation>
    <subcellularLocation>
        <location evidence="1">Nucleus</location>
    </subcellularLocation>
</comment>
<comment type="pathway">
    <text evidence="3">tRNA modification; 5-methoxycarbonylmethyl-2-thiouridine-tRNA biosynthesis.</text>
</comment>
<evidence type="ECO:0000256" key="8">
    <source>
        <dbReference type="ARBA" id="ARBA00023242"/>
    </source>
</evidence>
<dbReference type="PANTHER" id="PTHR15641">
    <property type="entry name" value="ELONGATOR COMPLEX PROTEIN 5"/>
    <property type="match status" value="1"/>
</dbReference>
<evidence type="ECO:0000256" key="5">
    <source>
        <dbReference type="ARBA" id="ARBA00020264"/>
    </source>
</evidence>
<evidence type="ECO:0000256" key="1">
    <source>
        <dbReference type="ARBA" id="ARBA00004123"/>
    </source>
</evidence>
<dbReference type="GO" id="GO:0002098">
    <property type="term" value="P:tRNA wobble uridine modification"/>
    <property type="evidence" value="ECO:0007669"/>
    <property type="project" value="InterPro"/>
</dbReference>
<evidence type="ECO:0000313" key="11">
    <source>
        <dbReference type="WBParaSite" id="BXY_0557900.1"/>
    </source>
</evidence>
<keyword evidence="7" id="KW-0819">tRNA processing</keyword>
<evidence type="ECO:0000256" key="9">
    <source>
        <dbReference type="SAM" id="MobiDB-lite"/>
    </source>
</evidence>
<feature type="compositionally biased region" description="Acidic residues" evidence="9">
    <location>
        <begin position="271"/>
        <end position="286"/>
    </location>
</feature>
<dbReference type="Pfam" id="PF10483">
    <property type="entry name" value="Elong_Iki1"/>
    <property type="match status" value="1"/>
</dbReference>
<dbReference type="eggNOG" id="ENOG502TC4W">
    <property type="taxonomic scope" value="Eukaryota"/>
</dbReference>
<evidence type="ECO:0000256" key="2">
    <source>
        <dbReference type="ARBA" id="ARBA00004496"/>
    </source>
</evidence>
<evidence type="ECO:0000313" key="10">
    <source>
        <dbReference type="Proteomes" id="UP000095284"/>
    </source>
</evidence>
<feature type="region of interest" description="Disordered" evidence="9">
    <location>
        <begin position="264"/>
        <end position="286"/>
    </location>
</feature>
<dbReference type="UniPathway" id="UPA00988"/>
<keyword evidence="8" id="KW-0539">Nucleus</keyword>
<dbReference type="Proteomes" id="UP000095284">
    <property type="component" value="Unplaced"/>
</dbReference>
<accession>A0A1I7RXW2</accession>
<dbReference type="GO" id="GO:0000049">
    <property type="term" value="F:tRNA binding"/>
    <property type="evidence" value="ECO:0007669"/>
    <property type="project" value="TreeGrafter"/>
</dbReference>
<reference evidence="11" key="1">
    <citation type="submission" date="2016-11" db="UniProtKB">
        <authorList>
            <consortium name="WormBaseParasite"/>
        </authorList>
    </citation>
    <scope>IDENTIFICATION</scope>
</reference>
<dbReference type="InterPro" id="IPR019519">
    <property type="entry name" value="Elp5"/>
</dbReference>
<dbReference type="AlphaFoldDB" id="A0A1I7RXW2"/>
<name>A0A1I7RXW2_BURXY</name>
<proteinExistence type="inferred from homology"/>
<dbReference type="GO" id="GO:0005634">
    <property type="term" value="C:nucleus"/>
    <property type="evidence" value="ECO:0007669"/>
    <property type="project" value="UniProtKB-SubCell"/>
</dbReference>
<evidence type="ECO:0000256" key="6">
    <source>
        <dbReference type="ARBA" id="ARBA00022490"/>
    </source>
</evidence>